<dbReference type="STRING" id="1778.A9W97_03875"/>
<dbReference type="Gene3D" id="3.30.70.120">
    <property type="match status" value="1"/>
</dbReference>
<dbReference type="InterPro" id="IPR011322">
    <property type="entry name" value="N-reg_PII-like_a/b"/>
</dbReference>
<dbReference type="OrthoDB" id="5120209at2"/>
<reference evidence="1 2" key="1">
    <citation type="submission" date="2015-10" db="EMBL/GenBank/DDBJ databases">
        <title>Mycobacterium gordonae draft genome assembly.</title>
        <authorList>
            <person name="Ustinova V."/>
            <person name="Smirnova T."/>
            <person name="Blagodatskikh K."/>
            <person name="Varlamov D."/>
            <person name="Larionova E."/>
            <person name="Chernousova L."/>
        </authorList>
    </citation>
    <scope>NUCLEOTIDE SEQUENCE [LARGE SCALE GENOMIC DNA]</scope>
    <source>
        <strain evidence="1 2">CTRI 14-8773</strain>
    </source>
</reference>
<dbReference type="GO" id="GO:0030234">
    <property type="term" value="F:enzyme regulator activity"/>
    <property type="evidence" value="ECO:0007669"/>
    <property type="project" value="InterPro"/>
</dbReference>
<accession>A0A0Q2LUG2</accession>
<comment type="caution">
    <text evidence="1">The sequence shown here is derived from an EMBL/GenBank/DDBJ whole genome shotgun (WGS) entry which is preliminary data.</text>
</comment>
<dbReference type="GO" id="GO:0006808">
    <property type="term" value="P:regulation of nitrogen utilization"/>
    <property type="evidence" value="ECO:0007669"/>
    <property type="project" value="InterPro"/>
</dbReference>
<evidence type="ECO:0000313" key="1">
    <source>
        <dbReference type="EMBL" id="KQH79426.1"/>
    </source>
</evidence>
<gene>
    <name evidence="1" type="ORF">AO501_11540</name>
</gene>
<dbReference type="SUPFAM" id="SSF54913">
    <property type="entry name" value="GlnB-like"/>
    <property type="match status" value="1"/>
</dbReference>
<dbReference type="AlphaFoldDB" id="A0A0Q2LUG2"/>
<dbReference type="Pfam" id="PF00543">
    <property type="entry name" value="P-II"/>
    <property type="match status" value="1"/>
</dbReference>
<dbReference type="InterPro" id="IPR002187">
    <property type="entry name" value="N-reg_PII"/>
</dbReference>
<organism evidence="1 2">
    <name type="scientific">Mycobacterium gordonae</name>
    <dbReference type="NCBI Taxonomy" id="1778"/>
    <lineage>
        <taxon>Bacteria</taxon>
        <taxon>Bacillati</taxon>
        <taxon>Actinomycetota</taxon>
        <taxon>Actinomycetes</taxon>
        <taxon>Mycobacteriales</taxon>
        <taxon>Mycobacteriaceae</taxon>
        <taxon>Mycobacterium</taxon>
    </lineage>
</organism>
<dbReference type="PROSITE" id="PS51343">
    <property type="entry name" value="PII_GLNB_DOM"/>
    <property type="match status" value="1"/>
</dbReference>
<dbReference type="InterPro" id="IPR015867">
    <property type="entry name" value="N-reg_PII/ATP_PRibTrfase_C"/>
</dbReference>
<proteinExistence type="predicted"/>
<protein>
    <submittedName>
        <fullName evidence="1">Transcriptional regulator</fullName>
    </submittedName>
</protein>
<name>A0A0Q2LUG2_MYCGO</name>
<sequence length="107" mass="11418">MPLNGLTKMTKIEVVVGGDHASAVRDQFHSAGATGFTSVSGVSGLGHHGYHQGRLLFNQQAALEMLITVVPDTKSEALVAGLRRLLEGSPGVMFVTDTYVSRPEYFS</sequence>
<dbReference type="Proteomes" id="UP000051677">
    <property type="component" value="Unassembled WGS sequence"/>
</dbReference>
<evidence type="ECO:0000313" key="2">
    <source>
        <dbReference type="Proteomes" id="UP000051677"/>
    </source>
</evidence>
<dbReference type="EMBL" id="LKTM01000101">
    <property type="protein sequence ID" value="KQH79426.1"/>
    <property type="molecule type" value="Genomic_DNA"/>
</dbReference>